<feature type="domain" description="Carboxyltransferase" evidence="5">
    <location>
        <begin position="4"/>
        <end position="205"/>
    </location>
</feature>
<dbReference type="PANTHER" id="PTHR34698:SF2">
    <property type="entry name" value="5-OXOPROLINASE SUBUNIT B"/>
    <property type="match status" value="1"/>
</dbReference>
<reference evidence="6 7" key="1">
    <citation type="submission" date="2019-07" db="EMBL/GenBank/DDBJ databases">
        <title>Whole genome shotgun sequence of Lactobacillus rapi NBRC 109618.</title>
        <authorList>
            <person name="Hosoyama A."/>
            <person name="Uohara A."/>
            <person name="Ohji S."/>
            <person name="Ichikawa N."/>
        </authorList>
    </citation>
    <scope>NUCLEOTIDE SEQUENCE [LARGE SCALE GENOMIC DNA]</scope>
    <source>
        <strain evidence="6 7">NBRC 109618</strain>
    </source>
</reference>
<dbReference type="NCBIfam" id="TIGR00370">
    <property type="entry name" value="5-oxoprolinase subunit PxpB"/>
    <property type="match status" value="1"/>
</dbReference>
<dbReference type="InterPro" id="IPR010016">
    <property type="entry name" value="PxpB"/>
</dbReference>
<dbReference type="RefSeq" id="WP_056983313.1">
    <property type="nucleotide sequence ID" value="NZ_BKAM01000008.1"/>
</dbReference>
<dbReference type="Proteomes" id="UP000321569">
    <property type="component" value="Unassembled WGS sequence"/>
</dbReference>
<keyword evidence="2 6" id="KW-0378">Hydrolase</keyword>
<keyword evidence="1" id="KW-0547">Nucleotide-binding</keyword>
<protein>
    <submittedName>
        <fullName evidence="6">Allophanate hydrolase</fullName>
    </submittedName>
</protein>
<keyword evidence="4" id="KW-1133">Transmembrane helix</keyword>
<dbReference type="PANTHER" id="PTHR34698">
    <property type="entry name" value="5-OXOPROLINASE SUBUNIT B"/>
    <property type="match status" value="1"/>
</dbReference>
<name>A0A512PLM2_9LACO</name>
<evidence type="ECO:0000259" key="5">
    <source>
        <dbReference type="SMART" id="SM00796"/>
    </source>
</evidence>
<feature type="transmembrane region" description="Helical" evidence="4">
    <location>
        <begin position="128"/>
        <end position="145"/>
    </location>
</feature>
<keyword evidence="3" id="KW-0067">ATP-binding</keyword>
<evidence type="ECO:0000256" key="3">
    <source>
        <dbReference type="ARBA" id="ARBA00022840"/>
    </source>
</evidence>
<dbReference type="GO" id="GO:0005524">
    <property type="term" value="F:ATP binding"/>
    <property type="evidence" value="ECO:0007669"/>
    <property type="project" value="UniProtKB-KW"/>
</dbReference>
<evidence type="ECO:0000256" key="1">
    <source>
        <dbReference type="ARBA" id="ARBA00022741"/>
    </source>
</evidence>
<sequence>MKPYQLITVGDQAISIEFPNEINPEINLRLQALAKIITADKVVGVQAVIPAYHTLLVTFDAMRITPRKLKQQLERIIADQLAAPLPPKRTLIIPVCYEDPYGPDLSDVADYAGISTDEVIKRHTGKSYLIYFLGFLPGFAYMASVDDQIAMPRLSKPRVKIPAGSVGIAGIQTGFYPVTSPGGWRLIGKTPLTLYQPDNPEPFYHAGDEIKFEAIDKETFDVIKQADELGHYHVKVVTENA</sequence>
<accession>A0A512PLM2</accession>
<keyword evidence="4" id="KW-0812">Transmembrane</keyword>
<proteinExistence type="predicted"/>
<dbReference type="OrthoDB" id="9778567at2"/>
<gene>
    <name evidence="6" type="ORF">LRA02_09580</name>
</gene>
<dbReference type="SMART" id="SM00796">
    <property type="entry name" value="AHS1"/>
    <property type="match status" value="1"/>
</dbReference>
<dbReference type="Gene3D" id="3.30.1360.40">
    <property type="match status" value="1"/>
</dbReference>
<dbReference type="SUPFAM" id="SSF160467">
    <property type="entry name" value="PH0987 N-terminal domain-like"/>
    <property type="match status" value="1"/>
</dbReference>
<dbReference type="GO" id="GO:0016787">
    <property type="term" value="F:hydrolase activity"/>
    <property type="evidence" value="ECO:0007669"/>
    <property type="project" value="UniProtKB-KW"/>
</dbReference>
<evidence type="ECO:0000313" key="7">
    <source>
        <dbReference type="Proteomes" id="UP000321569"/>
    </source>
</evidence>
<dbReference type="STRING" id="1423795.FD12_GL001004"/>
<dbReference type="InterPro" id="IPR029000">
    <property type="entry name" value="Cyclophilin-like_dom_sf"/>
</dbReference>
<dbReference type="Gene3D" id="2.40.100.10">
    <property type="entry name" value="Cyclophilin-like"/>
    <property type="match status" value="1"/>
</dbReference>
<dbReference type="SUPFAM" id="SSF50891">
    <property type="entry name" value="Cyclophilin-like"/>
    <property type="match status" value="1"/>
</dbReference>
<dbReference type="Pfam" id="PF02682">
    <property type="entry name" value="CT_C_D"/>
    <property type="match status" value="1"/>
</dbReference>
<evidence type="ECO:0000256" key="4">
    <source>
        <dbReference type="SAM" id="Phobius"/>
    </source>
</evidence>
<evidence type="ECO:0000256" key="2">
    <source>
        <dbReference type="ARBA" id="ARBA00022801"/>
    </source>
</evidence>
<comment type="caution">
    <text evidence="6">The sequence shown here is derived from an EMBL/GenBank/DDBJ whole genome shotgun (WGS) entry which is preliminary data.</text>
</comment>
<organism evidence="6 7">
    <name type="scientific">Lentilactobacillus rapi</name>
    <dbReference type="NCBI Taxonomy" id="481723"/>
    <lineage>
        <taxon>Bacteria</taxon>
        <taxon>Bacillati</taxon>
        <taxon>Bacillota</taxon>
        <taxon>Bacilli</taxon>
        <taxon>Lactobacillales</taxon>
        <taxon>Lactobacillaceae</taxon>
        <taxon>Lentilactobacillus</taxon>
    </lineage>
</organism>
<dbReference type="InterPro" id="IPR003833">
    <property type="entry name" value="CT_C_D"/>
</dbReference>
<dbReference type="AlphaFoldDB" id="A0A512PLM2"/>
<dbReference type="EMBL" id="BKAM01000008">
    <property type="protein sequence ID" value="GEP72090.1"/>
    <property type="molecule type" value="Genomic_DNA"/>
</dbReference>
<evidence type="ECO:0000313" key="6">
    <source>
        <dbReference type="EMBL" id="GEP72090.1"/>
    </source>
</evidence>
<keyword evidence="4" id="KW-0472">Membrane</keyword>